<evidence type="ECO:0000256" key="13">
    <source>
        <dbReference type="ARBA" id="ARBA00049536"/>
    </source>
</evidence>
<dbReference type="EC" id="1.4.9.1" evidence="14"/>
<evidence type="ECO:0000256" key="15">
    <source>
        <dbReference type="SAM" id="Phobius"/>
    </source>
</evidence>
<comment type="similarity">
    <text evidence="4 14">Belongs to the aromatic amine dehydrogenase light chain family.</text>
</comment>
<keyword evidence="11 14" id="KW-0560">Oxidoreductase</keyword>
<accession>A0ABU8XXC2</accession>
<keyword evidence="12" id="KW-1015">Disulfide bond</keyword>
<evidence type="ECO:0000256" key="11">
    <source>
        <dbReference type="ARBA" id="ARBA00023002"/>
    </source>
</evidence>
<keyword evidence="8" id="KW-0732">Signal</keyword>
<evidence type="ECO:0000256" key="14">
    <source>
        <dbReference type="PIRNR" id="PIRNR000192"/>
    </source>
</evidence>
<dbReference type="PIRSF" id="PIRSF000192">
    <property type="entry name" value="Amine_dh_beta"/>
    <property type="match status" value="1"/>
</dbReference>
<evidence type="ECO:0000256" key="8">
    <source>
        <dbReference type="ARBA" id="ARBA00022729"/>
    </source>
</evidence>
<keyword evidence="18" id="KW-1185">Reference proteome</keyword>
<dbReference type="Gene3D" id="2.60.30.10">
    <property type="entry name" value="Methylamine/Aralkylamine dehydrogenase light chain"/>
    <property type="match status" value="1"/>
</dbReference>
<gene>
    <name evidence="17" type="primary">mauA</name>
    <name evidence="17" type="ORF">U1T56_22150</name>
</gene>
<keyword evidence="15" id="KW-0812">Transmembrane</keyword>
<comment type="pathway">
    <text evidence="3 14">One-carbon metabolism; methylamine degradation; formaldehyde from methylamine: step 1/1.</text>
</comment>
<keyword evidence="6 14" id="KW-0813">Transport</keyword>
<keyword evidence="15" id="KW-1133">Transmembrane helix</keyword>
<comment type="caution">
    <text evidence="17">The sequence shown here is derived from an EMBL/GenBank/DDBJ whole genome shotgun (WGS) entry which is preliminary data.</text>
</comment>
<protein>
    <recommendedName>
        <fullName evidence="14">Methylamine dehydrogenase (amicyanin)</fullName>
        <ecNumber evidence="14">1.4.9.1</ecNumber>
    </recommendedName>
</protein>
<dbReference type="InterPro" id="IPR004229">
    <property type="entry name" value="MeN_DH_Ltc"/>
</dbReference>
<comment type="catalytic activity">
    <reaction evidence="13 14">
        <text>2 oxidized [amicyanin] + methylamine + H2O = 2 reduced [amicyanin] + formaldehyde + NH4(+) + 2 H(+)</text>
        <dbReference type="Rhea" id="RHEA:30207"/>
        <dbReference type="Rhea" id="RHEA-COMP:11100"/>
        <dbReference type="Rhea" id="RHEA-COMP:11101"/>
        <dbReference type="ChEBI" id="CHEBI:15377"/>
        <dbReference type="ChEBI" id="CHEBI:15378"/>
        <dbReference type="ChEBI" id="CHEBI:16842"/>
        <dbReference type="ChEBI" id="CHEBI:28938"/>
        <dbReference type="ChEBI" id="CHEBI:29036"/>
        <dbReference type="ChEBI" id="CHEBI:49552"/>
        <dbReference type="ChEBI" id="CHEBI:59338"/>
        <dbReference type="EC" id="1.4.9.1"/>
    </reaction>
</comment>
<evidence type="ECO:0000256" key="3">
    <source>
        <dbReference type="ARBA" id="ARBA00005103"/>
    </source>
</evidence>
<comment type="subunit">
    <text evidence="5 14">Heterotetramer of two light and two heavy chains.</text>
</comment>
<dbReference type="RefSeq" id="WP_418161715.1">
    <property type="nucleotide sequence ID" value="NZ_JBBLZC010000036.1"/>
</dbReference>
<comment type="subcellular location">
    <subcellularLocation>
        <location evidence="2 14">Periplasm</location>
    </subcellularLocation>
</comment>
<dbReference type="InterPro" id="IPR013504">
    <property type="entry name" value="MADH/AADH_Ltc_C_dom"/>
</dbReference>
<evidence type="ECO:0000256" key="6">
    <source>
        <dbReference type="ARBA" id="ARBA00022448"/>
    </source>
</evidence>
<dbReference type="InterPro" id="IPR016008">
    <property type="entry name" value="Amine_DH_Ltc"/>
</dbReference>
<evidence type="ECO:0000256" key="5">
    <source>
        <dbReference type="ARBA" id="ARBA00011683"/>
    </source>
</evidence>
<feature type="domain" description="Methylamine/Aralkylamine dehydrogenase light chain C-terminal" evidence="16">
    <location>
        <begin position="64"/>
        <end position="175"/>
    </location>
</feature>
<sequence length="176" mass="19008">MILDAFDRMMESAARRVAQRSSRRSVLARLGTALVGGAVLPMLPVDRTGRMKMAHAEAFAKTAQTTDPTACNYWRYCSSDGYLCSCCGGTYNQCPPGSHASPTSWIGTCINPDDNTAYLIAYQDCCGKDSCGQCNCLGTEGEMPTYRPELNNDIVWCFGAPSMVYHCSSAVVIGKA</sequence>
<dbReference type="InterPro" id="IPR036560">
    <property type="entry name" value="MADH/AADH_L_sf"/>
</dbReference>
<dbReference type="Proteomes" id="UP001375743">
    <property type="component" value="Unassembled WGS sequence"/>
</dbReference>
<comment type="function">
    <text evidence="1 14">Methylamine dehydrogenase carries out the oxidation of methylamine. Electrons are passed from methylamine dehydrogenase to amicyanin.</text>
</comment>
<organism evidence="17 18">
    <name type="scientific">Benzoatithermus flavus</name>
    <dbReference type="NCBI Taxonomy" id="3108223"/>
    <lineage>
        <taxon>Bacteria</taxon>
        <taxon>Pseudomonadati</taxon>
        <taxon>Pseudomonadota</taxon>
        <taxon>Alphaproteobacteria</taxon>
        <taxon>Geminicoccales</taxon>
        <taxon>Geminicoccaceae</taxon>
        <taxon>Benzoatithermus</taxon>
    </lineage>
</organism>
<evidence type="ECO:0000256" key="10">
    <source>
        <dbReference type="ARBA" id="ARBA00022982"/>
    </source>
</evidence>
<keyword evidence="10 14" id="KW-0249">Electron transport</keyword>
<evidence type="ECO:0000256" key="2">
    <source>
        <dbReference type="ARBA" id="ARBA00004418"/>
    </source>
</evidence>
<keyword evidence="9 14" id="KW-0574">Periplasm</keyword>
<proteinExistence type="inferred from homology"/>
<dbReference type="NCBIfam" id="TIGR02659">
    <property type="entry name" value="TTQ_MADH_Lt"/>
    <property type="match status" value="1"/>
</dbReference>
<reference evidence="17 18" key="1">
    <citation type="submission" date="2024-01" db="EMBL/GenBank/DDBJ databases">
        <title>Multi-omics insights into the function and evolution of sodium benzoate biodegradation pathways in Benzoatithermus flavus gen. nov., sp. nov. from hot spring.</title>
        <authorList>
            <person name="Hu C.-J."/>
            <person name="Li W.-J."/>
        </authorList>
    </citation>
    <scope>NUCLEOTIDE SEQUENCE [LARGE SCALE GENOMIC DNA]</scope>
    <source>
        <strain evidence="17 18">SYSU G07066</strain>
    </source>
</reference>
<name>A0ABU8XXC2_9PROT</name>
<evidence type="ECO:0000313" key="17">
    <source>
        <dbReference type="EMBL" id="MEK0085866.1"/>
    </source>
</evidence>
<dbReference type="SUPFAM" id="SSF57561">
    <property type="entry name" value="Methylamine dehydrogenase, L chain"/>
    <property type="match status" value="1"/>
</dbReference>
<evidence type="ECO:0000256" key="9">
    <source>
        <dbReference type="ARBA" id="ARBA00022764"/>
    </source>
</evidence>
<evidence type="ECO:0000256" key="12">
    <source>
        <dbReference type="ARBA" id="ARBA00023157"/>
    </source>
</evidence>
<evidence type="ECO:0000259" key="16">
    <source>
        <dbReference type="Pfam" id="PF02975"/>
    </source>
</evidence>
<keyword evidence="15" id="KW-0472">Membrane</keyword>
<dbReference type="EMBL" id="JBBLZC010000036">
    <property type="protein sequence ID" value="MEK0085866.1"/>
    <property type="molecule type" value="Genomic_DNA"/>
</dbReference>
<dbReference type="GO" id="GO:0052876">
    <property type="term" value="F:methylamine dehydrogenase (amicyanin) activity"/>
    <property type="evidence" value="ECO:0007669"/>
    <property type="project" value="UniProtKB-EC"/>
</dbReference>
<dbReference type="Pfam" id="PF02975">
    <property type="entry name" value="Me-amine-dh_L"/>
    <property type="match status" value="1"/>
</dbReference>
<evidence type="ECO:0000256" key="1">
    <source>
        <dbReference type="ARBA" id="ARBA00002034"/>
    </source>
</evidence>
<feature type="transmembrane region" description="Helical" evidence="15">
    <location>
        <begin position="26"/>
        <end position="43"/>
    </location>
</feature>
<keyword evidence="7" id="KW-0824">TTQ</keyword>
<evidence type="ECO:0000256" key="4">
    <source>
        <dbReference type="ARBA" id="ARBA00010711"/>
    </source>
</evidence>
<evidence type="ECO:0000313" key="18">
    <source>
        <dbReference type="Proteomes" id="UP001375743"/>
    </source>
</evidence>
<evidence type="ECO:0000256" key="7">
    <source>
        <dbReference type="ARBA" id="ARBA00022709"/>
    </source>
</evidence>